<dbReference type="Pfam" id="PF00011">
    <property type="entry name" value="HSP20"/>
    <property type="match status" value="1"/>
</dbReference>
<organism evidence="6 7">
    <name type="scientific">Glutinoglossum americanum</name>
    <dbReference type="NCBI Taxonomy" id="1670608"/>
    <lineage>
        <taxon>Eukaryota</taxon>
        <taxon>Fungi</taxon>
        <taxon>Dikarya</taxon>
        <taxon>Ascomycota</taxon>
        <taxon>Pezizomycotina</taxon>
        <taxon>Geoglossomycetes</taxon>
        <taxon>Geoglossales</taxon>
        <taxon>Geoglossaceae</taxon>
        <taxon>Glutinoglossum</taxon>
    </lineage>
</organism>
<keyword evidence="7" id="KW-1185">Reference proteome</keyword>
<evidence type="ECO:0000259" key="5">
    <source>
        <dbReference type="PROSITE" id="PS01031"/>
    </source>
</evidence>
<sequence>MPTIRYFNQSAPFWDFVASFEDQIADSPLFSNSRESSETLRGESTEEKPSHAANDKDTDENPCAGKGSARGHCGGRGRSHHNGRGGFRHGCGGPHGFGGPAFTGFPFTGHPWAHAWRAGSPDTNNNQDHTPPADVFDTEDSYVIHISLPGVKKEDVGINWNADKSELSVAGVVYRPGDEEFLKTLALDERTVGAFEKKLRLGNERHPAKIDDEAITAKLEDGVLIVTIPKQDREYVEVKKVDIE</sequence>
<evidence type="ECO:0000256" key="1">
    <source>
        <dbReference type="ARBA" id="ARBA00023016"/>
    </source>
</evidence>
<dbReference type="CDD" id="cd06464">
    <property type="entry name" value="ACD_sHsps-like"/>
    <property type="match status" value="1"/>
</dbReference>
<dbReference type="PROSITE" id="PS01031">
    <property type="entry name" value="SHSP"/>
    <property type="match status" value="1"/>
</dbReference>
<evidence type="ECO:0000256" key="4">
    <source>
        <dbReference type="SAM" id="MobiDB-lite"/>
    </source>
</evidence>
<dbReference type="InterPro" id="IPR008978">
    <property type="entry name" value="HSP20-like_chaperone"/>
</dbReference>
<keyword evidence="1" id="KW-0346">Stress response</keyword>
<evidence type="ECO:0000313" key="6">
    <source>
        <dbReference type="EMBL" id="KAH0541964.1"/>
    </source>
</evidence>
<dbReference type="SUPFAM" id="SSF49764">
    <property type="entry name" value="HSP20-like chaperones"/>
    <property type="match status" value="1"/>
</dbReference>
<dbReference type="EMBL" id="JAGHQL010000064">
    <property type="protein sequence ID" value="KAH0541964.1"/>
    <property type="molecule type" value="Genomic_DNA"/>
</dbReference>
<protein>
    <recommendedName>
        <fullName evidence="5">SHSP domain-containing protein</fullName>
    </recommendedName>
</protein>
<dbReference type="InterPro" id="IPR002068">
    <property type="entry name" value="A-crystallin/Hsp20_dom"/>
</dbReference>
<comment type="caution">
    <text evidence="6">The sequence shown here is derived from an EMBL/GenBank/DDBJ whole genome shotgun (WGS) entry which is preliminary data.</text>
</comment>
<reference evidence="6" key="1">
    <citation type="submission" date="2021-03" db="EMBL/GenBank/DDBJ databases">
        <title>Comparative genomics and phylogenomic investigation of the class Geoglossomycetes provide insights into ecological specialization and systematics.</title>
        <authorList>
            <person name="Melie T."/>
            <person name="Pirro S."/>
            <person name="Miller A.N."/>
            <person name="Quandt A."/>
        </authorList>
    </citation>
    <scope>NUCLEOTIDE SEQUENCE</scope>
    <source>
        <strain evidence="6">GBOQ0MN5Z8</strain>
    </source>
</reference>
<gene>
    <name evidence="6" type="ORF">FGG08_003596</name>
</gene>
<dbReference type="PANTHER" id="PTHR11527">
    <property type="entry name" value="HEAT-SHOCK PROTEIN 20 FAMILY MEMBER"/>
    <property type="match status" value="1"/>
</dbReference>
<dbReference type="InterPro" id="IPR031107">
    <property type="entry name" value="Small_HSP"/>
</dbReference>
<dbReference type="Gene3D" id="2.60.40.790">
    <property type="match status" value="1"/>
</dbReference>
<feature type="domain" description="SHSP" evidence="5">
    <location>
        <begin position="124"/>
        <end position="244"/>
    </location>
</feature>
<feature type="region of interest" description="Disordered" evidence="4">
    <location>
        <begin position="27"/>
        <end position="80"/>
    </location>
</feature>
<evidence type="ECO:0000313" key="7">
    <source>
        <dbReference type="Proteomes" id="UP000698800"/>
    </source>
</evidence>
<accession>A0A9P8I7C3</accession>
<evidence type="ECO:0000256" key="3">
    <source>
        <dbReference type="RuleBase" id="RU003616"/>
    </source>
</evidence>
<dbReference type="AlphaFoldDB" id="A0A9P8I7C3"/>
<dbReference type="OrthoDB" id="5511210at2759"/>
<feature type="compositionally biased region" description="Basic and acidic residues" evidence="4">
    <location>
        <begin position="35"/>
        <end position="56"/>
    </location>
</feature>
<comment type="similarity">
    <text evidence="2 3">Belongs to the small heat shock protein (HSP20) family.</text>
</comment>
<dbReference type="Proteomes" id="UP000698800">
    <property type="component" value="Unassembled WGS sequence"/>
</dbReference>
<evidence type="ECO:0000256" key="2">
    <source>
        <dbReference type="PROSITE-ProRule" id="PRU00285"/>
    </source>
</evidence>
<proteinExistence type="inferred from homology"/>
<name>A0A9P8I7C3_9PEZI</name>